<evidence type="ECO:0000256" key="3">
    <source>
        <dbReference type="SAM" id="MobiDB-lite"/>
    </source>
</evidence>
<dbReference type="AlphaFoldDB" id="A0A9N9G6S6"/>
<dbReference type="Pfam" id="PF00505">
    <property type="entry name" value="HMG_box"/>
    <property type="match status" value="1"/>
</dbReference>
<dbReference type="CDD" id="cd00084">
    <property type="entry name" value="HMG-box_SF"/>
    <property type="match status" value="1"/>
</dbReference>
<feature type="domain" description="HMG box" evidence="4">
    <location>
        <begin position="91"/>
        <end position="160"/>
    </location>
</feature>
<dbReference type="PANTHER" id="PTHR48112:SF22">
    <property type="entry name" value="MITOCHONDRIAL TRANSCRIPTION FACTOR A, ISOFORM B"/>
    <property type="match status" value="1"/>
</dbReference>
<dbReference type="EMBL" id="CAJVPQ010002046">
    <property type="protein sequence ID" value="CAG8581070.1"/>
    <property type="molecule type" value="Genomic_DNA"/>
</dbReference>
<keyword evidence="2" id="KW-0539">Nucleus</keyword>
<accession>A0A9N9G6S6</accession>
<dbReference type="SUPFAM" id="SSF47095">
    <property type="entry name" value="HMG-box"/>
    <property type="match status" value="2"/>
</dbReference>
<feature type="compositionally biased region" description="Low complexity" evidence="3">
    <location>
        <begin position="55"/>
        <end position="72"/>
    </location>
</feature>
<evidence type="ECO:0000256" key="1">
    <source>
        <dbReference type="ARBA" id="ARBA00023125"/>
    </source>
</evidence>
<dbReference type="InterPro" id="IPR050342">
    <property type="entry name" value="HMGB"/>
</dbReference>
<dbReference type="PROSITE" id="PS50118">
    <property type="entry name" value="HMG_BOX_2"/>
    <property type="match status" value="1"/>
</dbReference>
<evidence type="ECO:0000259" key="4">
    <source>
        <dbReference type="PROSITE" id="PS50118"/>
    </source>
</evidence>
<feature type="region of interest" description="Disordered" evidence="3">
    <location>
        <begin position="166"/>
        <end position="200"/>
    </location>
</feature>
<dbReference type="Gene3D" id="1.10.30.10">
    <property type="entry name" value="High mobility group box domain"/>
    <property type="match status" value="1"/>
</dbReference>
<dbReference type="PANTHER" id="PTHR48112">
    <property type="entry name" value="HIGH MOBILITY GROUP PROTEIN DSP1"/>
    <property type="match status" value="1"/>
</dbReference>
<dbReference type="InterPro" id="IPR009071">
    <property type="entry name" value="HMG_box_dom"/>
</dbReference>
<organism evidence="5 6">
    <name type="scientific">Funneliformis caledonium</name>
    <dbReference type="NCBI Taxonomy" id="1117310"/>
    <lineage>
        <taxon>Eukaryota</taxon>
        <taxon>Fungi</taxon>
        <taxon>Fungi incertae sedis</taxon>
        <taxon>Mucoromycota</taxon>
        <taxon>Glomeromycotina</taxon>
        <taxon>Glomeromycetes</taxon>
        <taxon>Glomerales</taxon>
        <taxon>Glomeraceae</taxon>
        <taxon>Funneliformis</taxon>
    </lineage>
</organism>
<sequence>MLLQSLLTTRILGTTPILYSGSRVIGVNLLRQYSKASVTKPSETKPQETKKKTSIKSTSNKSVSNKSVSNKSTSKKGKKKDEALVSVPTEPKRPPTAYSLFYRDFFHKERTNFPEKVDVTVLAKLAGEKWSKLSADEKQVYVEEQKKSADSYVKTHKKWLESLTPVQIAQENRRRKESKSKKGAKLIKDPNKPKKPRSSYINYVVEHIHDDKEKGPDHT</sequence>
<keyword evidence="1 2" id="KW-0238">DNA-binding</keyword>
<dbReference type="Proteomes" id="UP000789570">
    <property type="component" value="Unassembled WGS sequence"/>
</dbReference>
<evidence type="ECO:0000313" key="5">
    <source>
        <dbReference type="EMBL" id="CAG8581070.1"/>
    </source>
</evidence>
<name>A0A9N9G6S6_9GLOM</name>
<dbReference type="OrthoDB" id="1919336at2759"/>
<reference evidence="5" key="1">
    <citation type="submission" date="2021-06" db="EMBL/GenBank/DDBJ databases">
        <authorList>
            <person name="Kallberg Y."/>
            <person name="Tangrot J."/>
            <person name="Rosling A."/>
        </authorList>
    </citation>
    <scope>NUCLEOTIDE SEQUENCE</scope>
    <source>
        <strain evidence="5">UK204</strain>
    </source>
</reference>
<feature type="DNA-binding region" description="HMG box" evidence="2">
    <location>
        <begin position="91"/>
        <end position="160"/>
    </location>
</feature>
<protein>
    <submittedName>
        <fullName evidence="5">2447_t:CDS:1</fullName>
    </submittedName>
</protein>
<dbReference type="InterPro" id="IPR036910">
    <property type="entry name" value="HMG_box_dom_sf"/>
</dbReference>
<feature type="compositionally biased region" description="Basic residues" evidence="3">
    <location>
        <begin position="173"/>
        <end position="185"/>
    </location>
</feature>
<evidence type="ECO:0000256" key="2">
    <source>
        <dbReference type="PROSITE-ProRule" id="PRU00267"/>
    </source>
</evidence>
<dbReference type="GO" id="GO:0003677">
    <property type="term" value="F:DNA binding"/>
    <property type="evidence" value="ECO:0007669"/>
    <property type="project" value="UniProtKB-UniRule"/>
</dbReference>
<feature type="region of interest" description="Disordered" evidence="3">
    <location>
        <begin position="36"/>
        <end position="90"/>
    </location>
</feature>
<dbReference type="SMART" id="SM00398">
    <property type="entry name" value="HMG"/>
    <property type="match status" value="1"/>
</dbReference>
<feature type="compositionally biased region" description="Basic and acidic residues" evidence="3">
    <location>
        <begin position="42"/>
        <end position="51"/>
    </location>
</feature>
<dbReference type="GO" id="GO:0005634">
    <property type="term" value="C:nucleus"/>
    <property type="evidence" value="ECO:0007669"/>
    <property type="project" value="UniProtKB-UniRule"/>
</dbReference>
<keyword evidence="6" id="KW-1185">Reference proteome</keyword>
<evidence type="ECO:0000313" key="6">
    <source>
        <dbReference type="Proteomes" id="UP000789570"/>
    </source>
</evidence>
<comment type="caution">
    <text evidence="5">The sequence shown here is derived from an EMBL/GenBank/DDBJ whole genome shotgun (WGS) entry which is preliminary data.</text>
</comment>
<proteinExistence type="predicted"/>
<gene>
    <name evidence="5" type="ORF">FCALED_LOCUS7597</name>
</gene>